<evidence type="ECO:0000313" key="4">
    <source>
        <dbReference type="Proteomes" id="UP001598130"/>
    </source>
</evidence>
<organism evidence="3 4">
    <name type="scientific">Phenylobacterium ferrooxidans</name>
    <dbReference type="NCBI Taxonomy" id="2982689"/>
    <lineage>
        <taxon>Bacteria</taxon>
        <taxon>Pseudomonadati</taxon>
        <taxon>Pseudomonadota</taxon>
        <taxon>Alphaproteobacteria</taxon>
        <taxon>Caulobacterales</taxon>
        <taxon>Caulobacteraceae</taxon>
        <taxon>Phenylobacterium</taxon>
    </lineage>
</organism>
<accession>A0ABW6CRL2</accession>
<sequence>MRVVVFLAASLILGACSQPAERSAEVASQEAAPMAPAALADSAAAGAPADARGGAAPQAPLPVGIPMLAYSYDYAISAPPKAIRALVTRHETACANAGAAVCQVVGSSVSEAGEDRVSGALTLRATPVWLKRFRESLSAEAKTHGGRLVRAAVESEDLSRRIVDSEAALRARTTLRDRLQGLLASRPGKLSDLLEVERELARVQGEIDATQSELTMMRGRVATSEMRLTYESGGVLAPEGAWSPVGRALGDVADILAGTLAAMIRTVALLAPWVLVIGGLLWVFRRRLPRWGRKTKDAPKVD</sequence>
<dbReference type="EMBL" id="JAOTJD010000024">
    <property type="protein sequence ID" value="MFD3264948.1"/>
    <property type="molecule type" value="Genomic_DNA"/>
</dbReference>
<proteinExistence type="predicted"/>
<dbReference type="RefSeq" id="WP_377370477.1">
    <property type="nucleotide sequence ID" value="NZ_JAOTJD010000024.1"/>
</dbReference>
<name>A0ABW6CRL2_9CAUL</name>
<comment type="caution">
    <text evidence="3">The sequence shown here is derived from an EMBL/GenBank/DDBJ whole genome shotgun (WGS) entry which is preliminary data.</text>
</comment>
<feature type="transmembrane region" description="Helical" evidence="1">
    <location>
        <begin position="262"/>
        <end position="284"/>
    </location>
</feature>
<evidence type="ECO:0000256" key="1">
    <source>
        <dbReference type="SAM" id="Phobius"/>
    </source>
</evidence>
<keyword evidence="4" id="KW-1185">Reference proteome</keyword>
<dbReference type="InterPro" id="IPR025645">
    <property type="entry name" value="DUF4349"/>
</dbReference>
<dbReference type="Proteomes" id="UP001598130">
    <property type="component" value="Unassembled WGS sequence"/>
</dbReference>
<dbReference type="PROSITE" id="PS51257">
    <property type="entry name" value="PROKAR_LIPOPROTEIN"/>
    <property type="match status" value="1"/>
</dbReference>
<evidence type="ECO:0000259" key="2">
    <source>
        <dbReference type="Pfam" id="PF14257"/>
    </source>
</evidence>
<protein>
    <submittedName>
        <fullName evidence="3">DUF4349 domain-containing protein</fullName>
    </submittedName>
</protein>
<evidence type="ECO:0000313" key="3">
    <source>
        <dbReference type="EMBL" id="MFD3264948.1"/>
    </source>
</evidence>
<keyword evidence="1" id="KW-1133">Transmembrane helix</keyword>
<gene>
    <name evidence="3" type="ORF">OCL97_13375</name>
</gene>
<dbReference type="Pfam" id="PF14257">
    <property type="entry name" value="DUF4349"/>
    <property type="match status" value="1"/>
</dbReference>
<keyword evidence="1" id="KW-0812">Transmembrane</keyword>
<feature type="domain" description="DUF4349" evidence="2">
    <location>
        <begin position="67"/>
        <end position="284"/>
    </location>
</feature>
<reference evidence="3 4" key="1">
    <citation type="submission" date="2022-09" db="EMBL/GenBank/DDBJ databases">
        <title>New species of Phenylobacterium.</title>
        <authorList>
            <person name="Mieszkin S."/>
        </authorList>
    </citation>
    <scope>NUCLEOTIDE SEQUENCE [LARGE SCALE GENOMIC DNA]</scope>
    <source>
        <strain evidence="3 4">HK31-G</strain>
    </source>
</reference>
<keyword evidence="1" id="KW-0472">Membrane</keyword>